<feature type="transmembrane region" description="Helical" evidence="8">
    <location>
        <begin position="109"/>
        <end position="127"/>
    </location>
</feature>
<evidence type="ECO:0000256" key="1">
    <source>
        <dbReference type="ARBA" id="ARBA00004141"/>
    </source>
</evidence>
<evidence type="ECO:0000256" key="6">
    <source>
        <dbReference type="ARBA" id="ARBA00023136"/>
    </source>
</evidence>
<dbReference type="PANTHER" id="PTHR43029">
    <property type="entry name" value="AMMONIUM TRANSPORTER MEP2"/>
    <property type="match status" value="1"/>
</dbReference>
<comment type="subcellular location">
    <subcellularLocation>
        <location evidence="8">Cell membrane</location>
        <topology evidence="8">Multi-pass membrane protein</topology>
    </subcellularLocation>
    <subcellularLocation>
        <location evidence="1">Membrane</location>
        <topology evidence="1">Multi-pass membrane protein</topology>
    </subcellularLocation>
</comment>
<feature type="transmembrane region" description="Helical" evidence="8">
    <location>
        <begin position="322"/>
        <end position="342"/>
    </location>
</feature>
<comment type="caution">
    <text evidence="11">The sequence shown here is derived from an EMBL/GenBank/DDBJ whole genome shotgun (WGS) entry which is preliminary data.</text>
</comment>
<evidence type="ECO:0000256" key="5">
    <source>
        <dbReference type="ARBA" id="ARBA00022989"/>
    </source>
</evidence>
<feature type="transmembrane region" description="Helical" evidence="8">
    <location>
        <begin position="289"/>
        <end position="310"/>
    </location>
</feature>
<dbReference type="Proteomes" id="UP000737171">
    <property type="component" value="Unassembled WGS sequence"/>
</dbReference>
<dbReference type="Gene3D" id="1.10.3430.10">
    <property type="entry name" value="Ammonium transporter AmtB like domains"/>
    <property type="match status" value="1"/>
</dbReference>
<keyword evidence="7 8" id="KW-0924">Ammonia transport</keyword>
<evidence type="ECO:0000313" key="12">
    <source>
        <dbReference type="Proteomes" id="UP000737171"/>
    </source>
</evidence>
<dbReference type="PROSITE" id="PS01219">
    <property type="entry name" value="AMMONIUM_TRANSP"/>
    <property type="match status" value="1"/>
</dbReference>
<accession>A0ABX2ELV6</accession>
<evidence type="ECO:0000256" key="7">
    <source>
        <dbReference type="ARBA" id="ARBA00023177"/>
    </source>
</evidence>
<dbReference type="InterPro" id="IPR029020">
    <property type="entry name" value="Ammonium/urea_transptr"/>
</dbReference>
<feature type="transmembrane region" description="Helical" evidence="8">
    <location>
        <begin position="174"/>
        <end position="196"/>
    </location>
</feature>
<evidence type="ECO:0000256" key="9">
    <source>
        <dbReference type="SAM" id="SignalP"/>
    </source>
</evidence>
<evidence type="ECO:0000256" key="2">
    <source>
        <dbReference type="ARBA" id="ARBA00005887"/>
    </source>
</evidence>
<name>A0ABX2ELV6_9BURK</name>
<feature type="transmembrane region" description="Helical" evidence="8">
    <location>
        <begin position="455"/>
        <end position="477"/>
    </location>
</feature>
<comment type="similarity">
    <text evidence="2 8">Belongs to the ammonia transporter channel (TC 1.A.11.2) family.</text>
</comment>
<dbReference type="RefSeq" id="WP_173126892.1">
    <property type="nucleotide sequence ID" value="NZ_JABRWJ010000006.1"/>
</dbReference>
<keyword evidence="6 8" id="KW-0472">Membrane</keyword>
<dbReference type="SUPFAM" id="SSF111352">
    <property type="entry name" value="Ammonium transporter"/>
    <property type="match status" value="1"/>
</dbReference>
<keyword evidence="5 8" id="KW-1133">Transmembrane helix</keyword>
<dbReference type="InterPro" id="IPR018047">
    <property type="entry name" value="Ammonium_transpt_CS"/>
</dbReference>
<feature type="transmembrane region" description="Helical" evidence="8">
    <location>
        <begin position="354"/>
        <end position="371"/>
    </location>
</feature>
<feature type="transmembrane region" description="Helical" evidence="8">
    <location>
        <begin position="76"/>
        <end position="97"/>
    </location>
</feature>
<feature type="transmembrane region" description="Helical" evidence="8">
    <location>
        <begin position="377"/>
        <end position="397"/>
    </location>
</feature>
<evidence type="ECO:0000313" key="11">
    <source>
        <dbReference type="EMBL" id="NRF69642.1"/>
    </source>
</evidence>
<keyword evidence="12" id="KW-1185">Reference proteome</keyword>
<dbReference type="Pfam" id="PF00909">
    <property type="entry name" value="Ammonium_transp"/>
    <property type="match status" value="1"/>
</dbReference>
<feature type="transmembrane region" description="Helical" evidence="8">
    <location>
        <begin position="247"/>
        <end position="277"/>
    </location>
</feature>
<dbReference type="PANTHER" id="PTHR43029:SF10">
    <property type="entry name" value="AMMONIUM TRANSPORTER MEP2"/>
    <property type="match status" value="1"/>
</dbReference>
<keyword evidence="9" id="KW-0732">Signal</keyword>
<reference evidence="11 12" key="1">
    <citation type="submission" date="2020-05" db="EMBL/GenBank/DDBJ databases">
        <title>Aquincola sp. isolate from soil.</title>
        <authorList>
            <person name="Han J."/>
            <person name="Kim D.-U."/>
        </authorList>
    </citation>
    <scope>NUCLEOTIDE SEQUENCE [LARGE SCALE GENOMIC DNA]</scope>
    <source>
        <strain evidence="11 12">S2</strain>
    </source>
</reference>
<feature type="chain" id="PRO_5045303393" description="Ammonium transporter" evidence="9">
    <location>
        <begin position="24"/>
        <end position="509"/>
    </location>
</feature>
<feature type="transmembrane region" description="Helical" evidence="8">
    <location>
        <begin position="409"/>
        <end position="427"/>
    </location>
</feature>
<dbReference type="NCBIfam" id="TIGR00836">
    <property type="entry name" value="amt"/>
    <property type="match status" value="1"/>
</dbReference>
<evidence type="ECO:0000259" key="10">
    <source>
        <dbReference type="Pfam" id="PF00909"/>
    </source>
</evidence>
<feature type="signal peptide" evidence="9">
    <location>
        <begin position="1"/>
        <end position="23"/>
    </location>
</feature>
<dbReference type="InterPro" id="IPR024041">
    <property type="entry name" value="NH4_transpt_AmtB-like_dom"/>
</dbReference>
<feature type="transmembrane region" description="Helical" evidence="8">
    <location>
        <begin position="203"/>
        <end position="227"/>
    </location>
</feature>
<keyword evidence="3 8" id="KW-0813">Transport</keyword>
<gene>
    <name evidence="11" type="primary">amt</name>
    <name evidence="11" type="ORF">HLB44_21800</name>
</gene>
<sequence length="509" mass="52044">MKKFIASLALGLAVFGFAGTALAQDAAASAPAATAVAAPAADAASAAAMPAAAASGAEAASAAAAPAPVANKGDNAWMLVATLLVIMMTVPGLALFYGGLVRSKNMLSVLMQVMVTFSLIVVLWAVYGYSLAFTEGNAYVGGLDRLFLKGIFDPATGVFAMGATFSKGVYIPELLFAAFQATFAGITCCLIVGAFAERIKFSAVLLFMVLWFTFSYAPIAHMVWYWMGPDAYASKDVVDAMNAKAGLIWQWGALDFAGGTVVHINAAVAGIVGAFMIGKRVGYGKEAMAPHSLPLTMVGAAMLWVGWFGFNAGSALEAGNSAVLAFMNTFTATAAAVLAWCLGEALMRGKASMLGAASGAVAGLVAITPAAGNVGLMGAIIIGFIAGFACLWGVNGLKRLLGADDSLDVFGVHGVGGIVGALLTGVFNTQDLGGPGLVTDWVTATVGSNAIGAQVWIQLKAVLLTIVWSGVVAAVSYKIVDLVIGLRVTEEEEREGLDISSHGETAYSK</sequence>
<feature type="domain" description="Ammonium transporter AmtB-like" evidence="10">
    <location>
        <begin position="76"/>
        <end position="507"/>
    </location>
</feature>
<dbReference type="InterPro" id="IPR001905">
    <property type="entry name" value="Ammonium_transpt"/>
</dbReference>
<organism evidence="11 12">
    <name type="scientific">Pseudaquabacterium terrae</name>
    <dbReference type="NCBI Taxonomy" id="2732868"/>
    <lineage>
        <taxon>Bacteria</taxon>
        <taxon>Pseudomonadati</taxon>
        <taxon>Pseudomonadota</taxon>
        <taxon>Betaproteobacteria</taxon>
        <taxon>Burkholderiales</taxon>
        <taxon>Sphaerotilaceae</taxon>
        <taxon>Pseudaquabacterium</taxon>
    </lineage>
</organism>
<proteinExistence type="inferred from homology"/>
<dbReference type="EMBL" id="JABRWJ010000006">
    <property type="protein sequence ID" value="NRF69642.1"/>
    <property type="molecule type" value="Genomic_DNA"/>
</dbReference>
<evidence type="ECO:0000256" key="3">
    <source>
        <dbReference type="ARBA" id="ARBA00022448"/>
    </source>
</evidence>
<keyword evidence="4 8" id="KW-0812">Transmembrane</keyword>
<evidence type="ECO:0000256" key="4">
    <source>
        <dbReference type="ARBA" id="ARBA00022692"/>
    </source>
</evidence>
<protein>
    <recommendedName>
        <fullName evidence="8">Ammonium transporter</fullName>
    </recommendedName>
</protein>
<evidence type="ECO:0000256" key="8">
    <source>
        <dbReference type="RuleBase" id="RU362002"/>
    </source>
</evidence>